<dbReference type="AlphaFoldDB" id="A0A2N9Y3J3"/>
<evidence type="ECO:0000259" key="1">
    <source>
        <dbReference type="Pfam" id="PF04233"/>
    </source>
</evidence>
<sequence length="267" mass="30427">MPAKRKKPLTLPEIRPNLGIEKEYRKALVLLLNDIAGEVNNTLIKDFNRQAKQEKTVMAMDGIADWLAHVIDYLATRWIKKLDVLAPSISAKFVNRTVSNYEKFLKLHMRNAGFTVRFQITPYQQNLLQATTEINVGLIKSICSQYLERVQGQVWRCVTDGYDLSALATNLKKEYAITKRRAEFIARDQGAKAHAAIERAKRQELGIKRAIWLHSHASRTPRPSHLHANGKEFDVSKGMYLDGQWVQPGELINCRCCSKSIIEGIDL</sequence>
<comment type="caution">
    <text evidence="2">The sequence shown here is derived from an EMBL/GenBank/DDBJ whole genome shotgun (WGS) entry which is preliminary data.</text>
</comment>
<name>A0A2N9Y3J3_9NEIS</name>
<dbReference type="InterPro" id="IPR006528">
    <property type="entry name" value="Phage_head_morphogenesis_dom"/>
</dbReference>
<evidence type="ECO:0000313" key="3">
    <source>
        <dbReference type="Proteomes" id="UP000231094"/>
    </source>
</evidence>
<protein>
    <recommendedName>
        <fullName evidence="1">Phage head morphogenesis domain-containing protein</fullName>
    </recommendedName>
</protein>
<dbReference type="EMBL" id="MEIV01000053">
    <property type="protein sequence ID" value="PIT62030.1"/>
    <property type="molecule type" value="Genomic_DNA"/>
</dbReference>
<dbReference type="Pfam" id="PF04233">
    <property type="entry name" value="Phage_Mu_F"/>
    <property type="match status" value="1"/>
</dbReference>
<dbReference type="RefSeq" id="WP_100117052.1">
    <property type="nucleotide sequence ID" value="NZ_MEIV01000053.1"/>
</dbReference>
<accession>A0A2N9Y3J3</accession>
<gene>
    <name evidence="2" type="ORF">BHC47_05945</name>
</gene>
<dbReference type="Proteomes" id="UP000231094">
    <property type="component" value="Unassembled WGS sequence"/>
</dbReference>
<organism evidence="2 3">
    <name type="scientific">Snodgrassella alvi</name>
    <dbReference type="NCBI Taxonomy" id="1196083"/>
    <lineage>
        <taxon>Bacteria</taxon>
        <taxon>Pseudomonadati</taxon>
        <taxon>Pseudomonadota</taxon>
        <taxon>Betaproteobacteria</taxon>
        <taxon>Neisseriales</taxon>
        <taxon>Neisseriaceae</taxon>
        <taxon>Snodgrassella</taxon>
    </lineage>
</organism>
<feature type="domain" description="Phage head morphogenesis" evidence="1">
    <location>
        <begin position="149"/>
        <end position="256"/>
    </location>
</feature>
<reference evidence="2 3" key="1">
    <citation type="journal article" date="2017" name="MBio">
        <title>Type VI secretion-mediated competition in the bee gut microbiome.</title>
        <authorList>
            <person name="Steele M.I."/>
            <person name="Kwong W.K."/>
            <person name="Powell J.E."/>
            <person name="Whiteley M."/>
            <person name="Moran N.A."/>
        </authorList>
    </citation>
    <scope>NUCLEOTIDE SEQUENCE [LARGE SCALE GENOMIC DNA]</scope>
    <source>
        <strain evidence="2 3">PEB0171</strain>
    </source>
</reference>
<evidence type="ECO:0000313" key="2">
    <source>
        <dbReference type="EMBL" id="PIT62030.1"/>
    </source>
</evidence>
<proteinExistence type="predicted"/>